<dbReference type="PANTHER" id="PTHR12845:SF3">
    <property type="entry name" value="RHO GUANINE NUCLEOTIDE EXCHANGE FACTOR 16"/>
    <property type="match status" value="1"/>
</dbReference>
<feature type="region of interest" description="Disordered" evidence="1">
    <location>
        <begin position="165"/>
        <end position="186"/>
    </location>
</feature>
<dbReference type="InterPro" id="IPR047271">
    <property type="entry name" value="Ephexin-like"/>
</dbReference>
<evidence type="ECO:0000313" key="3">
    <source>
        <dbReference type="Proteomes" id="UP000472241"/>
    </source>
</evidence>
<accession>A0A667HU56</accession>
<dbReference type="GO" id="GO:0005085">
    <property type="term" value="F:guanyl-nucleotide exchange factor activity"/>
    <property type="evidence" value="ECO:0007669"/>
    <property type="project" value="InterPro"/>
</dbReference>
<reference evidence="2" key="2">
    <citation type="submission" date="2025-09" db="UniProtKB">
        <authorList>
            <consortium name="Ensembl"/>
        </authorList>
    </citation>
    <scope>IDENTIFICATION</scope>
</reference>
<name>A0A667HU56_LYNCA</name>
<feature type="compositionally biased region" description="Gly residues" evidence="1">
    <location>
        <begin position="1"/>
        <end position="12"/>
    </location>
</feature>
<reference evidence="2" key="1">
    <citation type="submission" date="2025-08" db="UniProtKB">
        <authorList>
            <consortium name="Ensembl"/>
        </authorList>
    </citation>
    <scope>IDENTIFICATION</scope>
</reference>
<dbReference type="InterPro" id="IPR036028">
    <property type="entry name" value="SH3-like_dom_sf"/>
</dbReference>
<protein>
    <recommendedName>
        <fullName evidence="4">PH domain-containing protein</fullName>
    </recommendedName>
</protein>
<feature type="region of interest" description="Disordered" evidence="1">
    <location>
        <begin position="1"/>
        <end position="43"/>
    </location>
</feature>
<sequence>VLPRGWGEGGQPSGASFWPPSGGGPGPPTHPRRHLAAPSSPCSEDSFVVQDYAQVDHIRVQKTEASDPSLLGGGGSRGSSVPHPFQVTLLHNSEGRQEKILLSSDSASDRARWIVALTHKERQSPANKGDLPQVEVTKAYLAKQADEITLQQADVVLVLEQEDGEWNGAGGEAPGDRPPAPSGPRAHPCGRCTLTLAPWTQFLPLLTVLQGPLGTLPQGCPQMSLSHGIRIRSFVTLCHKWAEGDCYS</sequence>
<dbReference type="Ensembl" id="ENSLCNT00005033660.1">
    <property type="protein sequence ID" value="ENSLCNP00005030157.1"/>
    <property type="gene ID" value="ENSLCNG00005019653.1"/>
</dbReference>
<evidence type="ECO:0000313" key="2">
    <source>
        <dbReference type="Ensembl" id="ENSLCNP00005030157.1"/>
    </source>
</evidence>
<proteinExistence type="predicted"/>
<dbReference type="AlphaFoldDB" id="A0A667HU56"/>
<evidence type="ECO:0008006" key="4">
    <source>
        <dbReference type="Google" id="ProtNLM"/>
    </source>
</evidence>
<evidence type="ECO:0000256" key="1">
    <source>
        <dbReference type="SAM" id="MobiDB-lite"/>
    </source>
</evidence>
<dbReference type="PANTHER" id="PTHR12845">
    <property type="entry name" value="GUANINE NUCLEOTIDE EXCHANGE FACTOR"/>
    <property type="match status" value="1"/>
</dbReference>
<organism evidence="2 3">
    <name type="scientific">Lynx canadensis</name>
    <name type="common">Canada lynx</name>
    <name type="synonym">Felis canadensis</name>
    <dbReference type="NCBI Taxonomy" id="61383"/>
    <lineage>
        <taxon>Eukaryota</taxon>
        <taxon>Metazoa</taxon>
        <taxon>Chordata</taxon>
        <taxon>Craniata</taxon>
        <taxon>Vertebrata</taxon>
        <taxon>Euteleostomi</taxon>
        <taxon>Mammalia</taxon>
        <taxon>Eutheria</taxon>
        <taxon>Laurasiatheria</taxon>
        <taxon>Carnivora</taxon>
        <taxon>Feliformia</taxon>
        <taxon>Felidae</taxon>
        <taxon>Felinae</taxon>
        <taxon>Lynx</taxon>
    </lineage>
</organism>
<dbReference type="SUPFAM" id="SSF50044">
    <property type="entry name" value="SH3-domain"/>
    <property type="match status" value="1"/>
</dbReference>
<dbReference type="Proteomes" id="UP000472241">
    <property type="component" value="Unplaced"/>
</dbReference>
<keyword evidence="3" id="KW-1185">Reference proteome</keyword>
<dbReference type="Gene3D" id="2.30.30.40">
    <property type="entry name" value="SH3 Domains"/>
    <property type="match status" value="1"/>
</dbReference>